<dbReference type="PROSITE" id="PS00963">
    <property type="entry name" value="RIBOSOMAL_S2_2"/>
    <property type="match status" value="1"/>
</dbReference>
<dbReference type="RefSeq" id="WP_238310372.1">
    <property type="nucleotide sequence ID" value="NZ_BPQV01000003.1"/>
</dbReference>
<comment type="similarity">
    <text evidence="1 5 6">Belongs to the universal ribosomal protein uS2 family.</text>
</comment>
<dbReference type="Gene3D" id="3.40.50.10490">
    <property type="entry name" value="Glucose-6-phosphate isomerase like protein, domain 1"/>
    <property type="match status" value="1"/>
</dbReference>
<evidence type="ECO:0000256" key="6">
    <source>
        <dbReference type="RuleBase" id="RU003631"/>
    </source>
</evidence>
<protein>
    <recommendedName>
        <fullName evidence="4 5">Small ribosomal subunit protein uS2</fullName>
    </recommendedName>
</protein>
<dbReference type="NCBIfam" id="TIGR01011">
    <property type="entry name" value="rpsB_bact"/>
    <property type="match status" value="1"/>
</dbReference>
<name>A0ABQ4T788_METOR</name>
<dbReference type="CDD" id="cd01425">
    <property type="entry name" value="RPS2"/>
    <property type="match status" value="1"/>
</dbReference>
<keyword evidence="3 5" id="KW-0687">Ribonucleoprotein</keyword>
<dbReference type="HAMAP" id="MF_00291_B">
    <property type="entry name" value="Ribosomal_uS2_B"/>
    <property type="match status" value="1"/>
</dbReference>
<dbReference type="PROSITE" id="PS00962">
    <property type="entry name" value="RIBOSOMAL_S2_1"/>
    <property type="match status" value="1"/>
</dbReference>
<gene>
    <name evidence="5 7" type="primary">rpsB</name>
    <name evidence="7" type="ORF">LKMONMHP_1270</name>
</gene>
<dbReference type="PANTHER" id="PTHR12534">
    <property type="entry name" value="30S RIBOSOMAL PROTEIN S2 PROKARYOTIC AND ORGANELLAR"/>
    <property type="match status" value="1"/>
</dbReference>
<evidence type="ECO:0000256" key="3">
    <source>
        <dbReference type="ARBA" id="ARBA00023274"/>
    </source>
</evidence>
<evidence type="ECO:0000256" key="4">
    <source>
        <dbReference type="ARBA" id="ARBA00035256"/>
    </source>
</evidence>
<evidence type="ECO:0000313" key="7">
    <source>
        <dbReference type="EMBL" id="GJE26419.1"/>
    </source>
</evidence>
<organism evidence="7 8">
    <name type="scientific">Methylobacterium organophilum</name>
    <dbReference type="NCBI Taxonomy" id="410"/>
    <lineage>
        <taxon>Bacteria</taxon>
        <taxon>Pseudomonadati</taxon>
        <taxon>Pseudomonadota</taxon>
        <taxon>Alphaproteobacteria</taxon>
        <taxon>Hyphomicrobiales</taxon>
        <taxon>Methylobacteriaceae</taxon>
        <taxon>Methylobacterium</taxon>
    </lineage>
</organism>
<dbReference type="InterPro" id="IPR023591">
    <property type="entry name" value="Ribosomal_uS2_flav_dom_sf"/>
</dbReference>
<dbReference type="InterPro" id="IPR001865">
    <property type="entry name" value="Ribosomal_uS2"/>
</dbReference>
<dbReference type="PRINTS" id="PR00395">
    <property type="entry name" value="RIBOSOMALS2"/>
</dbReference>
<proteinExistence type="inferred from homology"/>
<dbReference type="InterPro" id="IPR005706">
    <property type="entry name" value="Ribosomal_uS2_bac/mit/plastid"/>
</dbReference>
<evidence type="ECO:0000256" key="1">
    <source>
        <dbReference type="ARBA" id="ARBA00006242"/>
    </source>
</evidence>
<keyword evidence="8" id="KW-1185">Reference proteome</keyword>
<dbReference type="SUPFAM" id="SSF52313">
    <property type="entry name" value="Ribosomal protein S2"/>
    <property type="match status" value="1"/>
</dbReference>
<comment type="caution">
    <text evidence="7">The sequence shown here is derived from an EMBL/GenBank/DDBJ whole genome shotgun (WGS) entry which is preliminary data.</text>
</comment>
<keyword evidence="2 5" id="KW-0689">Ribosomal protein</keyword>
<evidence type="ECO:0000256" key="5">
    <source>
        <dbReference type="HAMAP-Rule" id="MF_00291"/>
    </source>
</evidence>
<evidence type="ECO:0000256" key="2">
    <source>
        <dbReference type="ARBA" id="ARBA00022980"/>
    </source>
</evidence>
<dbReference type="GO" id="GO:0005840">
    <property type="term" value="C:ribosome"/>
    <property type="evidence" value="ECO:0007669"/>
    <property type="project" value="UniProtKB-KW"/>
</dbReference>
<accession>A0ABQ4T788</accession>
<dbReference type="InterPro" id="IPR018130">
    <property type="entry name" value="Ribosomal_uS2_CS"/>
</dbReference>
<dbReference type="EMBL" id="BPQV01000003">
    <property type="protein sequence ID" value="GJE26419.1"/>
    <property type="molecule type" value="Genomic_DNA"/>
</dbReference>
<dbReference type="NCBIfam" id="NF008966">
    <property type="entry name" value="PRK12311.1"/>
    <property type="match status" value="1"/>
</dbReference>
<evidence type="ECO:0000313" key="8">
    <source>
        <dbReference type="Proteomes" id="UP001055156"/>
    </source>
</evidence>
<dbReference type="PANTHER" id="PTHR12534:SF0">
    <property type="entry name" value="SMALL RIBOSOMAL SUBUNIT PROTEIN US2M"/>
    <property type="match status" value="1"/>
</dbReference>
<dbReference type="Gene3D" id="1.10.150.20">
    <property type="entry name" value="5' to 3' exonuclease, C-terminal subdomain"/>
    <property type="match status" value="1"/>
</dbReference>
<sequence>MAVDFTMRQLLESGAHFGHQAHRWNPKMASYIFGTRNNIHIIDLAQTVPAMHSALQAVSDTVARGGRVLFVGTKRQAADAIAEAAKRSAQYYVNSRWLGGMLTNWKTISGSIQRLRKVDETLDGGAVGLTKKERLMLSREKEKLEKALGGIKDMGGVPDLLFVIDTNKEQLAIKEANRLGIPVAAIVDSNCNPDGITYVVPANDDAGRAIALYCDLVARAAIEGIGRGQGALGIDVGASEEPTAEELPANDDAVASIESGSINPADVAALAESTEHFELLAAPRGAPDDLTKLTGVGPQLVQKLNDAGVWHYWQIAAMQPDDVAKLDADLKLNGRIGRDGWIEQSRAFVEAAAA</sequence>
<dbReference type="Pfam" id="PF00318">
    <property type="entry name" value="Ribosomal_S2"/>
    <property type="match status" value="1"/>
</dbReference>
<dbReference type="Gene3D" id="1.10.287.610">
    <property type="entry name" value="Helix hairpin bin"/>
    <property type="match status" value="1"/>
</dbReference>
<reference evidence="7" key="1">
    <citation type="journal article" date="2021" name="Front. Microbiol.">
        <title>Comprehensive Comparative Genomics and Phenotyping of Methylobacterium Species.</title>
        <authorList>
            <person name="Alessa O."/>
            <person name="Ogura Y."/>
            <person name="Fujitani Y."/>
            <person name="Takami H."/>
            <person name="Hayashi T."/>
            <person name="Sahin N."/>
            <person name="Tani A."/>
        </authorList>
    </citation>
    <scope>NUCLEOTIDE SEQUENCE</scope>
    <source>
        <strain evidence="7">NBRC 15689</strain>
    </source>
</reference>
<reference evidence="7" key="2">
    <citation type="submission" date="2021-08" db="EMBL/GenBank/DDBJ databases">
        <authorList>
            <person name="Tani A."/>
            <person name="Ola A."/>
            <person name="Ogura Y."/>
            <person name="Katsura K."/>
            <person name="Hayashi T."/>
        </authorList>
    </citation>
    <scope>NUCLEOTIDE SEQUENCE</scope>
    <source>
        <strain evidence="7">NBRC 15689</strain>
    </source>
</reference>
<dbReference type="Proteomes" id="UP001055156">
    <property type="component" value="Unassembled WGS sequence"/>
</dbReference>